<evidence type="ECO:0000313" key="3">
    <source>
        <dbReference type="Proteomes" id="UP000235965"/>
    </source>
</evidence>
<proteinExistence type="predicted"/>
<feature type="non-terminal residue" evidence="2">
    <location>
        <position position="1"/>
    </location>
</feature>
<dbReference type="PANTHER" id="PTHR33047:SF8">
    <property type="entry name" value="REGULATOR OF RDNA TRANSCRIPTION PROTEIN 15"/>
    <property type="match status" value="1"/>
</dbReference>
<evidence type="ECO:0000256" key="1">
    <source>
        <dbReference type="SAM" id="MobiDB-lite"/>
    </source>
</evidence>
<evidence type="ECO:0008006" key="4">
    <source>
        <dbReference type="Google" id="ProtNLM"/>
    </source>
</evidence>
<organism evidence="2 3">
    <name type="scientific">Cryptotermes secundus</name>
    <dbReference type="NCBI Taxonomy" id="105785"/>
    <lineage>
        <taxon>Eukaryota</taxon>
        <taxon>Metazoa</taxon>
        <taxon>Ecdysozoa</taxon>
        <taxon>Arthropoda</taxon>
        <taxon>Hexapoda</taxon>
        <taxon>Insecta</taxon>
        <taxon>Pterygota</taxon>
        <taxon>Neoptera</taxon>
        <taxon>Polyneoptera</taxon>
        <taxon>Dictyoptera</taxon>
        <taxon>Blattodea</taxon>
        <taxon>Blattoidea</taxon>
        <taxon>Termitoidae</taxon>
        <taxon>Kalotermitidae</taxon>
        <taxon>Cryptotermitinae</taxon>
        <taxon>Cryptotermes</taxon>
    </lineage>
</organism>
<keyword evidence="3" id="KW-1185">Reference proteome</keyword>
<dbReference type="PANTHER" id="PTHR33047">
    <property type="entry name" value="PROTEIN TAR1"/>
    <property type="match status" value="1"/>
</dbReference>
<feature type="region of interest" description="Disordered" evidence="1">
    <location>
        <begin position="63"/>
        <end position="96"/>
    </location>
</feature>
<dbReference type="Proteomes" id="UP000235965">
    <property type="component" value="Unassembled WGS sequence"/>
</dbReference>
<dbReference type="InParanoid" id="A0A2J7Q7S8"/>
<dbReference type="AlphaFoldDB" id="A0A2J7Q7S8"/>
<evidence type="ECO:0000313" key="2">
    <source>
        <dbReference type="EMBL" id="PNF24646.1"/>
    </source>
</evidence>
<dbReference type="EMBL" id="NEVH01017210">
    <property type="protein sequence ID" value="PNF24646.1"/>
    <property type="molecule type" value="Genomic_DNA"/>
</dbReference>
<gene>
    <name evidence="2" type="primary">ART2</name>
    <name evidence="2" type="ORF">B7P43_G18319</name>
</gene>
<dbReference type="InterPro" id="IPR052997">
    <property type="entry name" value="RRT15-like"/>
</dbReference>
<sequence>NNSTLGEFCFAMTGRAKGSIGRAFAVPMRTEHRDQASFCPFAPREVSVLAELALGHLRYPLTDVPPQSNSPPGSVLRLDHAGQWCGRPTTTARLPP</sequence>
<comment type="caution">
    <text evidence="2">The sequence shown here is derived from an EMBL/GenBank/DDBJ whole genome shotgun (WGS) entry which is preliminary data.</text>
</comment>
<reference evidence="2 3" key="1">
    <citation type="submission" date="2017-12" db="EMBL/GenBank/DDBJ databases">
        <title>Hemimetabolous genomes reveal molecular basis of termite eusociality.</title>
        <authorList>
            <person name="Harrison M.C."/>
            <person name="Jongepier E."/>
            <person name="Robertson H.M."/>
            <person name="Arning N."/>
            <person name="Bitard-Feildel T."/>
            <person name="Chao H."/>
            <person name="Childers C.P."/>
            <person name="Dinh H."/>
            <person name="Doddapaneni H."/>
            <person name="Dugan S."/>
            <person name="Gowin J."/>
            <person name="Greiner C."/>
            <person name="Han Y."/>
            <person name="Hu H."/>
            <person name="Hughes D.S.T."/>
            <person name="Huylmans A.-K."/>
            <person name="Kemena C."/>
            <person name="Kremer L.P.M."/>
            <person name="Lee S.L."/>
            <person name="Lopez-Ezquerra A."/>
            <person name="Mallet L."/>
            <person name="Monroy-Kuhn J.M."/>
            <person name="Moser A."/>
            <person name="Murali S.C."/>
            <person name="Muzny D.M."/>
            <person name="Otani S."/>
            <person name="Piulachs M.-D."/>
            <person name="Poelchau M."/>
            <person name="Qu J."/>
            <person name="Schaub F."/>
            <person name="Wada-Katsumata A."/>
            <person name="Worley K.C."/>
            <person name="Xie Q."/>
            <person name="Ylla G."/>
            <person name="Poulsen M."/>
            <person name="Gibbs R.A."/>
            <person name="Schal C."/>
            <person name="Richards S."/>
            <person name="Belles X."/>
            <person name="Korb J."/>
            <person name="Bornberg-Bauer E."/>
        </authorList>
    </citation>
    <scope>NUCLEOTIDE SEQUENCE [LARGE SCALE GENOMIC DNA]</scope>
    <source>
        <tissue evidence="2">Whole body</tissue>
    </source>
</reference>
<dbReference type="STRING" id="105785.A0A2J7Q7S8"/>
<protein>
    <recommendedName>
        <fullName evidence="4">Regulator of rDNA transcription protein 15</fullName>
    </recommendedName>
</protein>
<accession>A0A2J7Q7S8</accession>
<name>A0A2J7Q7S8_9NEOP</name>